<keyword evidence="2" id="KW-0472">Membrane</keyword>
<evidence type="ECO:0000313" key="3">
    <source>
        <dbReference type="EMBL" id="MCR2044543.1"/>
    </source>
</evidence>
<comment type="caution">
    <text evidence="3">The sequence shown here is derived from an EMBL/GenBank/DDBJ whole genome shotgun (WGS) entry which is preliminary data.</text>
</comment>
<keyword evidence="2" id="KW-0812">Transmembrane</keyword>
<evidence type="ECO:0000313" key="4">
    <source>
        <dbReference type="Proteomes" id="UP001142078"/>
    </source>
</evidence>
<accession>A0A9X2MJ94</accession>
<feature type="region of interest" description="Disordered" evidence="1">
    <location>
        <begin position="245"/>
        <end position="264"/>
    </location>
</feature>
<dbReference type="EMBL" id="JANJZL010000007">
    <property type="protein sequence ID" value="MCR2044543.1"/>
    <property type="molecule type" value="Genomic_DNA"/>
</dbReference>
<protein>
    <recommendedName>
        <fullName evidence="5">TM2 domain protein</fullName>
    </recommendedName>
</protein>
<sequence>MKEKSKFITFVLSFVPGLSHFYLGFSDRAVVFLMTFFGVILGTAGLVFLTSNGDFFSILVFILPILWLIGLIDAFSLRKKHISMEYNNGVEEMEYKNPDQIKESNKKAIALALSIIPGAGHMYLGYQKKGLLIMGSFFFTVFFMGWLGVSLFLFVLPIIWFYSFFDAFHLVDDNGLESEDNSFTLPNIKSEWIGWGLIVIGIIVIIERIIYPFIDYKIRNYIQTSIVSIIFIVGGIKLLAKNKKIQKESNNEDAENSDSEEEEE</sequence>
<feature type="transmembrane region" description="Helical" evidence="2">
    <location>
        <begin position="6"/>
        <end position="23"/>
    </location>
</feature>
<feature type="transmembrane region" description="Helical" evidence="2">
    <location>
        <begin position="55"/>
        <end position="75"/>
    </location>
</feature>
<feature type="transmembrane region" description="Helical" evidence="2">
    <location>
        <begin position="108"/>
        <end position="126"/>
    </location>
</feature>
<dbReference type="Proteomes" id="UP001142078">
    <property type="component" value="Unassembled WGS sequence"/>
</dbReference>
<organism evidence="3 4">
    <name type="scientific">Anaerosalibacter massiliensis</name>
    <dbReference type="NCBI Taxonomy" id="1347392"/>
    <lineage>
        <taxon>Bacteria</taxon>
        <taxon>Bacillati</taxon>
        <taxon>Bacillota</taxon>
        <taxon>Tissierellia</taxon>
        <taxon>Tissierellales</taxon>
        <taxon>Sporanaerobacteraceae</taxon>
        <taxon>Anaerosalibacter</taxon>
    </lineage>
</organism>
<dbReference type="AlphaFoldDB" id="A0A9X2MJ94"/>
<feature type="transmembrane region" description="Helical" evidence="2">
    <location>
        <begin position="30"/>
        <end position="49"/>
    </location>
</feature>
<keyword evidence="2" id="KW-1133">Transmembrane helix</keyword>
<reference evidence="3" key="1">
    <citation type="submission" date="2022-07" db="EMBL/GenBank/DDBJ databases">
        <title>Enhanced cultured diversity of the mouse gut microbiota enables custom-made synthetic communities.</title>
        <authorList>
            <person name="Afrizal A."/>
        </authorList>
    </citation>
    <scope>NUCLEOTIDE SEQUENCE</scope>
    <source>
        <strain evidence="3">DSM 29482</strain>
    </source>
</reference>
<evidence type="ECO:0000256" key="2">
    <source>
        <dbReference type="SAM" id="Phobius"/>
    </source>
</evidence>
<proteinExistence type="predicted"/>
<gene>
    <name evidence="3" type="ORF">NSA23_10515</name>
</gene>
<feature type="transmembrane region" description="Helical" evidence="2">
    <location>
        <begin position="220"/>
        <end position="240"/>
    </location>
</feature>
<feature type="transmembrane region" description="Helical" evidence="2">
    <location>
        <begin position="132"/>
        <end position="162"/>
    </location>
</feature>
<feature type="transmembrane region" description="Helical" evidence="2">
    <location>
        <begin position="192"/>
        <end position="214"/>
    </location>
</feature>
<keyword evidence="4" id="KW-1185">Reference proteome</keyword>
<evidence type="ECO:0000256" key="1">
    <source>
        <dbReference type="SAM" id="MobiDB-lite"/>
    </source>
</evidence>
<dbReference type="RefSeq" id="WP_257490515.1">
    <property type="nucleotide sequence ID" value="NZ_JANJZL010000007.1"/>
</dbReference>
<evidence type="ECO:0008006" key="5">
    <source>
        <dbReference type="Google" id="ProtNLM"/>
    </source>
</evidence>
<name>A0A9X2MJ94_9FIRM</name>
<feature type="compositionally biased region" description="Acidic residues" evidence="1">
    <location>
        <begin position="251"/>
        <end position="264"/>
    </location>
</feature>